<evidence type="ECO:0000313" key="2">
    <source>
        <dbReference type="Proteomes" id="UP000430146"/>
    </source>
</evidence>
<dbReference type="PANTHER" id="PTHR39683:SF4">
    <property type="entry name" value="COENZYME Q-BINDING PROTEIN COQ10 START DOMAIN-CONTAINING PROTEIN"/>
    <property type="match status" value="1"/>
</dbReference>
<evidence type="ECO:0000313" key="1">
    <source>
        <dbReference type="EMBL" id="CAA0129257.1"/>
    </source>
</evidence>
<dbReference type="CDD" id="cd07819">
    <property type="entry name" value="SRPBCC_2"/>
    <property type="match status" value="1"/>
</dbReference>
<dbReference type="SUPFAM" id="SSF55961">
    <property type="entry name" value="Bet v1-like"/>
    <property type="match status" value="1"/>
</dbReference>
<dbReference type="EMBL" id="CACSIP010000035">
    <property type="protein sequence ID" value="CAA0129257.1"/>
    <property type="molecule type" value="Genomic_DNA"/>
</dbReference>
<keyword evidence="2" id="KW-1185">Reference proteome</keyword>
<dbReference type="Proteomes" id="UP000430146">
    <property type="component" value="Unassembled WGS sequence"/>
</dbReference>
<dbReference type="AlphaFoldDB" id="A0A5S9R6A6"/>
<accession>A0A5S9R6A6</accession>
<reference evidence="1 2" key="1">
    <citation type="submission" date="2019-11" db="EMBL/GenBank/DDBJ databases">
        <authorList>
            <person name="Holert J."/>
        </authorList>
    </citation>
    <scope>NUCLEOTIDE SEQUENCE [LARGE SCALE GENOMIC DNA]</scope>
    <source>
        <strain evidence="1">BC8_1</strain>
    </source>
</reference>
<protein>
    <recommendedName>
        <fullName evidence="3">Cyclase/dehydrase</fullName>
    </recommendedName>
</protein>
<gene>
    <name evidence="1" type="ORF">AELLOGFF_05480</name>
</gene>
<dbReference type="PANTHER" id="PTHR39683">
    <property type="entry name" value="CONSERVED PROTEIN TB16.3"/>
    <property type="match status" value="1"/>
</dbReference>
<dbReference type="Pfam" id="PF10604">
    <property type="entry name" value="Polyketide_cyc2"/>
    <property type="match status" value="1"/>
</dbReference>
<evidence type="ECO:0008006" key="3">
    <source>
        <dbReference type="Google" id="ProtNLM"/>
    </source>
</evidence>
<dbReference type="OrthoDB" id="4730534at2"/>
<dbReference type="InterPro" id="IPR023393">
    <property type="entry name" value="START-like_dom_sf"/>
</dbReference>
<dbReference type="InterPro" id="IPR019587">
    <property type="entry name" value="Polyketide_cyclase/dehydratase"/>
</dbReference>
<organism evidence="1 2">
    <name type="scientific">Mycolicibacterium vanbaalenii</name>
    <name type="common">Mycobacterium vanbaalenii</name>
    <dbReference type="NCBI Taxonomy" id="110539"/>
    <lineage>
        <taxon>Bacteria</taxon>
        <taxon>Bacillati</taxon>
        <taxon>Actinomycetota</taxon>
        <taxon>Actinomycetes</taxon>
        <taxon>Mycobacteriales</taxon>
        <taxon>Mycobacteriaceae</taxon>
        <taxon>Mycolicibacterium</taxon>
    </lineage>
</organism>
<sequence length="147" mass="16699">MAVRASSEVVIEAPPAAILDALADIDAVASWSSLHKDAEVLDRYPDGRPHHVRATVKIMGISDREILEYHWGDDWVVWDAAETFQQRGQHGEYNLVPVGEDKTRVRFDLILDLAAPYPNFLVRRARQMVLDVALENLRERVMRPTAQ</sequence>
<dbReference type="RefSeq" id="WP_159233457.1">
    <property type="nucleotide sequence ID" value="NZ_CACSIP010000035.1"/>
</dbReference>
<dbReference type="Gene3D" id="3.30.530.20">
    <property type="match status" value="1"/>
</dbReference>
<name>A0A5S9R6A6_MYCVN</name>
<proteinExistence type="predicted"/>